<feature type="chain" id="PRO_5045551922" evidence="1">
    <location>
        <begin position="34"/>
        <end position="269"/>
    </location>
</feature>
<dbReference type="Proteomes" id="UP001501565">
    <property type="component" value="Unassembled WGS sequence"/>
</dbReference>
<accession>A0ABP7LZK2</accession>
<comment type="caution">
    <text evidence="2">The sequence shown here is derived from an EMBL/GenBank/DDBJ whole genome shotgun (WGS) entry which is preliminary data.</text>
</comment>
<proteinExistence type="predicted"/>
<dbReference type="EMBL" id="BAABBN010000002">
    <property type="protein sequence ID" value="GAA3909324.1"/>
    <property type="molecule type" value="Genomic_DNA"/>
</dbReference>
<reference evidence="3" key="1">
    <citation type="journal article" date="2019" name="Int. J. Syst. Evol. Microbiol.">
        <title>The Global Catalogue of Microorganisms (GCM) 10K type strain sequencing project: providing services to taxonomists for standard genome sequencing and annotation.</title>
        <authorList>
            <consortium name="The Broad Institute Genomics Platform"/>
            <consortium name="The Broad Institute Genome Sequencing Center for Infectious Disease"/>
            <person name="Wu L."/>
            <person name="Ma J."/>
        </authorList>
    </citation>
    <scope>NUCLEOTIDE SEQUENCE [LARGE SCALE GENOMIC DNA]</scope>
    <source>
        <strain evidence="3">JCM 17551</strain>
    </source>
</reference>
<evidence type="ECO:0000313" key="2">
    <source>
        <dbReference type="EMBL" id="GAA3909324.1"/>
    </source>
</evidence>
<protein>
    <submittedName>
        <fullName evidence="2">Uncharacterized protein</fullName>
    </submittedName>
</protein>
<gene>
    <name evidence="2" type="ORF">GCM10022277_00080</name>
</gene>
<evidence type="ECO:0000256" key="1">
    <source>
        <dbReference type="SAM" id="SignalP"/>
    </source>
</evidence>
<keyword evidence="3" id="KW-1185">Reference proteome</keyword>
<dbReference type="RefSeq" id="WP_344794163.1">
    <property type="nucleotide sequence ID" value="NZ_BAABBN010000002.1"/>
</dbReference>
<sequence>MIKTTIRHPSISLIAKLGIILSTAFSSVSLATAGEKTLITATQLKLNTFQISTRFHQLTLHEGDTAIQSKLEEDIEALRANRSLLETQDAPESKEAIKETIAISEDYAHFALSNEMASEGYTSQYAINDLHKTRLNLITTLNKIIEKELEVIGESSKYELYKAATLMQKMTSQYVRRANSTGGAGVYVANEENLETPDVMAQQFTELLSTLMKTTKNDPNIGALIRNIDRKWRFIKPSFEKYNQNTVPYLVTKYCDTIVTKFAEAADKI</sequence>
<name>A0ABP7LZK2_9GAMM</name>
<evidence type="ECO:0000313" key="3">
    <source>
        <dbReference type="Proteomes" id="UP001501565"/>
    </source>
</evidence>
<feature type="signal peptide" evidence="1">
    <location>
        <begin position="1"/>
        <end position="33"/>
    </location>
</feature>
<keyword evidence="1" id="KW-0732">Signal</keyword>
<organism evidence="2 3">
    <name type="scientific">Litoribacillus peritrichatus</name>
    <dbReference type="NCBI Taxonomy" id="718191"/>
    <lineage>
        <taxon>Bacteria</taxon>
        <taxon>Pseudomonadati</taxon>
        <taxon>Pseudomonadota</taxon>
        <taxon>Gammaproteobacteria</taxon>
        <taxon>Oceanospirillales</taxon>
        <taxon>Oceanospirillaceae</taxon>
        <taxon>Litoribacillus</taxon>
    </lineage>
</organism>